<protein>
    <submittedName>
        <fullName evidence="1">Uncharacterized protein</fullName>
    </submittedName>
</protein>
<keyword evidence="2" id="KW-1185">Reference proteome</keyword>
<reference evidence="1 2" key="1">
    <citation type="submission" date="2017-01" db="EMBL/GenBank/DDBJ databases">
        <title>The cable genome- insights into the physiology and evolution of filamentous bacteria capable of sulfide oxidation via long distance electron transfer.</title>
        <authorList>
            <person name="Schreiber L."/>
            <person name="Bjerg J.T."/>
            <person name="Boggild A."/>
            <person name="Van De Vossenberg J."/>
            <person name="Meysman F."/>
            <person name="Nielsen L.P."/>
            <person name="Schramm A."/>
            <person name="Kjeldsen K.U."/>
        </authorList>
    </citation>
    <scope>NUCLEOTIDE SEQUENCE [LARGE SCALE GENOMIC DNA]</scope>
    <source>
        <strain evidence="1">MCF</strain>
    </source>
</reference>
<dbReference type="EMBL" id="MTKO01000017">
    <property type="protein sequence ID" value="RWX47874.1"/>
    <property type="molecule type" value="Genomic_DNA"/>
</dbReference>
<sequence>MNISISEKCGNILQLYCYPGKVHLFFLQNDLYGNRENHF</sequence>
<dbReference type="AlphaFoldDB" id="A0A444J473"/>
<comment type="caution">
    <text evidence="1">The sequence shown here is derived from an EMBL/GenBank/DDBJ whole genome shotgun (WGS) entry which is preliminary data.</text>
</comment>
<dbReference type="Proteomes" id="UP000287853">
    <property type="component" value="Unassembled WGS sequence"/>
</dbReference>
<accession>A0A444J473</accession>
<proteinExistence type="predicted"/>
<gene>
    <name evidence="1" type="ORF">H206_05515</name>
</gene>
<organism evidence="1 2">
    <name type="scientific">Candidatus Electrothrix aarhusensis</name>
    <dbReference type="NCBI Taxonomy" id="1859131"/>
    <lineage>
        <taxon>Bacteria</taxon>
        <taxon>Pseudomonadati</taxon>
        <taxon>Thermodesulfobacteriota</taxon>
        <taxon>Desulfobulbia</taxon>
        <taxon>Desulfobulbales</taxon>
        <taxon>Desulfobulbaceae</taxon>
        <taxon>Candidatus Electrothrix</taxon>
    </lineage>
</organism>
<evidence type="ECO:0000313" key="2">
    <source>
        <dbReference type="Proteomes" id="UP000287853"/>
    </source>
</evidence>
<name>A0A444J473_9BACT</name>
<evidence type="ECO:0000313" key="1">
    <source>
        <dbReference type="EMBL" id="RWX47874.1"/>
    </source>
</evidence>